<evidence type="ECO:0000313" key="1">
    <source>
        <dbReference type="EMBL" id="MRW91025.1"/>
    </source>
</evidence>
<sequence length="178" mass="20573">MDTIQARLKAVIEVVTDERGRFAELEKLTKVSANSWKSFWHGRQRPTCDMIEAICARWPHFAFWIATGITDAKYGHVSSRGEATYPEKRRARRKKAEEYWELASAMLGWRRHCELNQDVQMDGVSERNDEIRLLELEIGRNAEQQALAGIEDAGLINDLVKLKTPSYLLDDEHDNKEN</sequence>
<dbReference type="InterPro" id="IPR010982">
    <property type="entry name" value="Lambda_DNA-bd_dom_sf"/>
</dbReference>
<keyword evidence="2" id="KW-1185">Reference proteome</keyword>
<dbReference type="GO" id="GO:0003677">
    <property type="term" value="F:DNA binding"/>
    <property type="evidence" value="ECO:0007669"/>
    <property type="project" value="InterPro"/>
</dbReference>
<protein>
    <submittedName>
        <fullName evidence="1">Uncharacterized protein</fullName>
    </submittedName>
</protein>
<comment type="caution">
    <text evidence="1">The sequence shown here is derived from an EMBL/GenBank/DDBJ whole genome shotgun (WGS) entry which is preliminary data.</text>
</comment>
<reference evidence="1 2" key="1">
    <citation type="submission" date="2019-11" db="EMBL/GenBank/DDBJ databases">
        <title>Novel species isolated from a subtropical stream in China.</title>
        <authorList>
            <person name="Lu H."/>
        </authorList>
    </citation>
    <scope>NUCLEOTIDE SEQUENCE [LARGE SCALE GENOMIC DNA]</scope>
    <source>
        <strain evidence="1 2">FT80W</strain>
    </source>
</reference>
<dbReference type="Gene3D" id="1.10.260.40">
    <property type="entry name" value="lambda repressor-like DNA-binding domains"/>
    <property type="match status" value="1"/>
</dbReference>
<name>A0A6I2KY16_9BURK</name>
<dbReference type="Proteomes" id="UP000433309">
    <property type="component" value="Unassembled WGS sequence"/>
</dbReference>
<organism evidence="1 2">
    <name type="scientific">Duganella guangzhouensis</name>
    <dbReference type="NCBI Taxonomy" id="2666084"/>
    <lineage>
        <taxon>Bacteria</taxon>
        <taxon>Pseudomonadati</taxon>
        <taxon>Pseudomonadota</taxon>
        <taxon>Betaproteobacteria</taxon>
        <taxon>Burkholderiales</taxon>
        <taxon>Oxalobacteraceae</taxon>
        <taxon>Telluria group</taxon>
        <taxon>Duganella</taxon>
    </lineage>
</organism>
<dbReference type="RefSeq" id="WP_154377021.1">
    <property type="nucleotide sequence ID" value="NZ_WKJK01000006.1"/>
</dbReference>
<dbReference type="AlphaFoldDB" id="A0A6I2KY16"/>
<gene>
    <name evidence="1" type="ORF">GJ699_13600</name>
</gene>
<accession>A0A6I2KY16</accession>
<proteinExistence type="predicted"/>
<dbReference type="EMBL" id="WKJK01000006">
    <property type="protein sequence ID" value="MRW91025.1"/>
    <property type="molecule type" value="Genomic_DNA"/>
</dbReference>
<evidence type="ECO:0000313" key="2">
    <source>
        <dbReference type="Proteomes" id="UP000433309"/>
    </source>
</evidence>